<keyword evidence="1" id="KW-0614">Plasmid</keyword>
<organism evidence="1">
    <name type="scientific">Leclercia adecarboxylata</name>
    <dbReference type="NCBI Taxonomy" id="83655"/>
    <lineage>
        <taxon>Bacteria</taxon>
        <taxon>Pseudomonadati</taxon>
        <taxon>Pseudomonadota</taxon>
        <taxon>Gammaproteobacteria</taxon>
        <taxon>Enterobacterales</taxon>
        <taxon>Enterobacteriaceae</taxon>
        <taxon>Leclercia</taxon>
    </lineage>
</organism>
<accession>A0A4D5XMA0</accession>
<reference evidence="1" key="1">
    <citation type="submission" date="2018-09" db="EMBL/GenBank/DDBJ databases">
        <authorList>
            <person name="Yuan Q."/>
            <person name="Jiang X."/>
            <person name="Jing Y."/>
            <person name="Cheng Q."/>
            <person name="Zhou D."/>
        </authorList>
    </citation>
    <scope>NUCLEOTIDE SEQUENCE</scope>
    <source>
        <plasmid evidence="1">p707804-NDM</plasmid>
    </source>
</reference>
<proteinExistence type="predicted"/>
<sequence length="37" mass="3878">MVQTTPDIGLSGAVCTPGVTSSQMVRSSSENDIFTFN</sequence>
<geneLocation type="plasmid" evidence="1">
    <name>p707804-NDM</name>
</geneLocation>
<protein>
    <submittedName>
        <fullName evidence="1">Resolvase</fullName>
    </submittedName>
</protein>
<evidence type="ECO:0000313" key="1">
    <source>
        <dbReference type="EMBL" id="QBQ69393.1"/>
    </source>
</evidence>
<dbReference type="AlphaFoldDB" id="A0A4D5XMA0"/>
<name>A0A4D5XMA0_9ENTR</name>
<dbReference type="EMBL" id="MH909331">
    <property type="protein sequence ID" value="QBQ69393.1"/>
    <property type="molecule type" value="Genomic_DNA"/>
</dbReference>